<dbReference type="GO" id="GO:0016567">
    <property type="term" value="P:protein ubiquitination"/>
    <property type="evidence" value="ECO:0007669"/>
    <property type="project" value="InterPro"/>
</dbReference>
<dbReference type="InParanoid" id="A0A1U8BF46"/>
<organism evidence="5 6">
    <name type="scientific">Nelumbo nucifera</name>
    <name type="common">Sacred lotus</name>
    <dbReference type="NCBI Taxonomy" id="4432"/>
    <lineage>
        <taxon>Eukaryota</taxon>
        <taxon>Viridiplantae</taxon>
        <taxon>Streptophyta</taxon>
        <taxon>Embryophyta</taxon>
        <taxon>Tracheophyta</taxon>
        <taxon>Spermatophyta</taxon>
        <taxon>Magnoliopsida</taxon>
        <taxon>Proteales</taxon>
        <taxon>Nelumbonaceae</taxon>
        <taxon>Nelumbo</taxon>
    </lineage>
</organism>
<dbReference type="PANTHER" id="PTHR47358:SF2">
    <property type="entry name" value="E3 UBIQUITIN-PROTEIN LIGASE HOS1"/>
    <property type="match status" value="1"/>
</dbReference>
<protein>
    <submittedName>
        <fullName evidence="6">E3 ubiquitin-protein ligase HOS1 isoform X1</fullName>
    </submittedName>
</protein>
<dbReference type="FunCoup" id="A0A1U8BF46">
    <property type="interactions" value="3343"/>
</dbReference>
<evidence type="ECO:0000256" key="2">
    <source>
        <dbReference type="ARBA" id="ARBA00023242"/>
    </source>
</evidence>
<feature type="compositionally biased region" description="Polar residues" evidence="3">
    <location>
        <begin position="843"/>
        <end position="856"/>
    </location>
</feature>
<dbReference type="GO" id="GO:0004842">
    <property type="term" value="F:ubiquitin-protein transferase activity"/>
    <property type="evidence" value="ECO:0000318"/>
    <property type="project" value="GO_Central"/>
</dbReference>
<feature type="domain" description="ELYS-like" evidence="4">
    <location>
        <begin position="346"/>
        <end position="630"/>
    </location>
</feature>
<dbReference type="InterPro" id="IPR044718">
    <property type="entry name" value="HOS1"/>
</dbReference>
<dbReference type="OrthoDB" id="20729at2759"/>
<dbReference type="GO" id="GO:0005634">
    <property type="term" value="C:nucleus"/>
    <property type="evidence" value="ECO:0000318"/>
    <property type="project" value="GO_Central"/>
</dbReference>
<feature type="region of interest" description="Disordered" evidence="3">
    <location>
        <begin position="837"/>
        <end position="862"/>
    </location>
</feature>
<proteinExistence type="predicted"/>
<dbReference type="PANTHER" id="PTHR47358">
    <property type="entry name" value="E3 UBIQUITIN-PROTEIN LIGASE HOS1"/>
    <property type="match status" value="1"/>
</dbReference>
<dbReference type="GO" id="GO:0045892">
    <property type="term" value="P:negative regulation of DNA-templated transcription"/>
    <property type="evidence" value="ECO:0000318"/>
    <property type="project" value="GO_Central"/>
</dbReference>
<dbReference type="RefSeq" id="XP_010275371.1">
    <property type="nucleotide sequence ID" value="XM_010277069.2"/>
</dbReference>
<name>A0A1U8BF46_NELNU</name>
<evidence type="ECO:0000313" key="5">
    <source>
        <dbReference type="Proteomes" id="UP000189703"/>
    </source>
</evidence>
<dbReference type="AlphaFoldDB" id="A0A1U8BF46"/>
<evidence type="ECO:0000259" key="4">
    <source>
        <dbReference type="Pfam" id="PF13934"/>
    </source>
</evidence>
<dbReference type="Proteomes" id="UP000189703">
    <property type="component" value="Unplaced"/>
</dbReference>
<evidence type="ECO:0000313" key="6">
    <source>
        <dbReference type="RefSeq" id="XP_010275371.1"/>
    </source>
</evidence>
<dbReference type="KEGG" id="nnu:104610454"/>
<dbReference type="OMA" id="HKCLLDF"/>
<comment type="subcellular location">
    <subcellularLocation>
        <location evidence="1">Nucleus</location>
    </subcellularLocation>
</comment>
<dbReference type="InterPro" id="IPR025151">
    <property type="entry name" value="ELYS_dom"/>
</dbReference>
<feature type="compositionally biased region" description="Basic residues" evidence="3">
    <location>
        <begin position="1002"/>
        <end position="1012"/>
    </location>
</feature>
<feature type="region of interest" description="Disordered" evidence="3">
    <location>
        <begin position="922"/>
        <end position="1012"/>
    </location>
</feature>
<dbReference type="GeneID" id="104610454"/>
<dbReference type="eggNOG" id="ENOG502QUFI">
    <property type="taxonomic scope" value="Eukaryota"/>
</dbReference>
<sequence length="1012" mass="114858">MERRRSDGGVVSSEFVNGESPLRSATPTLQPNYNSKDVQVLLSPLFCFIAQEVLKHLASIDLIELCNEAKIERCRATRDLGRCGRYVHHVLNSCRHASLCAECSQRCDLCPICRIPIPKTGNRISHRLYYECMEAGLISKKYDDRFQEKEDGEKQLTADIQRLYCLFDVAMENNLVSLICHYVTDVCMDESAVSSNPVVAFLLDEVVVKDWCRRTFDNIISDLRGIYTLEVEGMRTRLGLLLRFSGHLSGISTVLEVLESSFRGTLSAQLNDLHHLQENVLKAKQHLEIMIWCIKHQFLESVKSRYSNFTSWCTHVRERKSAAIRRAWPDMINSSQESTQQDGSTLFIEDAISNLEIEQGYGQAMGDGLEVTSLQKDVSSLSIFRSRMGAVGCYPFENLRAATDMLFLYGSSDMVVAKRAIFLYYLFDWHWTMPDEKWRYVIDDFAATFGITRHSLLESLTFYLLDDHTDEALQEACRLLPEIASPVTHPKISQVLLERQNPEAALMVLRWSGRDGLSGYANTEHGEPQPVTLREAVTAVRVRVECGLLTESFMYQRTHCMKVKEDNLKHGSSRALSDGLNGQYVSWVDQMEALVTEICCLCIRRNLVDRMIELPWNSDEEKYLHKCLLDYATEDPSTTIGSLLVVFYLQRYRYIEACQVDHKLQTLEQDFTSKTPISELAASRIKSISHWRTGLVNKCIELLPEVHRQQIISGNLDVCCLPAAKDVETCAKSLKIQQPASTNFLLPMSSDPSVLQMDHTTPYKKTSLFDTPAKLVGSARNSQFERGNFYSPSILPARYLTSVAGGPSSPHNRDNLTSSYVSTRERRSLIGMRQNFKRDDASSPESHLVSPQNSTPLKVGKGSTKMLQSSYFGDNRLEKVSPGMEQNGFVSQAEKNNPLYSFRDPIDPITTRNSNNRFLKDSLQDWDPTVSGRPAQSDKPWKAISAEDPMDVSWSHENRDSPIEVMDADNGLRWRSDETSEDDDEPTPQRVVGKASSVTPARRTRRSRFTRR</sequence>
<reference evidence="6" key="1">
    <citation type="submission" date="2025-08" db="UniProtKB">
        <authorList>
            <consortium name="RefSeq"/>
        </authorList>
    </citation>
    <scope>IDENTIFICATION</scope>
</reference>
<keyword evidence="2" id="KW-0539">Nucleus</keyword>
<dbReference type="Pfam" id="PF13934">
    <property type="entry name" value="ELYS"/>
    <property type="match status" value="1"/>
</dbReference>
<dbReference type="STRING" id="4432.A0A1U8BF46"/>
<keyword evidence="5" id="KW-1185">Reference proteome</keyword>
<accession>A0A1U8BF46</accession>
<evidence type="ECO:0000256" key="1">
    <source>
        <dbReference type="ARBA" id="ARBA00004123"/>
    </source>
</evidence>
<feature type="region of interest" description="Disordered" evidence="3">
    <location>
        <begin position="1"/>
        <end position="28"/>
    </location>
</feature>
<evidence type="ECO:0000256" key="3">
    <source>
        <dbReference type="SAM" id="MobiDB-lite"/>
    </source>
</evidence>
<dbReference type="GO" id="GO:0005737">
    <property type="term" value="C:cytoplasm"/>
    <property type="evidence" value="ECO:0000318"/>
    <property type="project" value="GO_Central"/>
</dbReference>
<gene>
    <name evidence="6" type="primary">LOC104610454</name>
</gene>